<evidence type="ECO:0000313" key="3">
    <source>
        <dbReference type="Proteomes" id="UP001295444"/>
    </source>
</evidence>
<dbReference type="GO" id="GO:0005634">
    <property type="term" value="C:nucleus"/>
    <property type="evidence" value="ECO:0007669"/>
    <property type="project" value="TreeGrafter"/>
</dbReference>
<dbReference type="GO" id="GO:0045944">
    <property type="term" value="P:positive regulation of transcription by RNA polymerase II"/>
    <property type="evidence" value="ECO:0007669"/>
    <property type="project" value="TreeGrafter"/>
</dbReference>
<dbReference type="EMBL" id="OW240916">
    <property type="protein sequence ID" value="CAH2297418.1"/>
    <property type="molecule type" value="Genomic_DNA"/>
</dbReference>
<dbReference type="GO" id="GO:0008017">
    <property type="term" value="F:microtubule binding"/>
    <property type="evidence" value="ECO:0007669"/>
    <property type="project" value="InterPro"/>
</dbReference>
<dbReference type="PANTHER" id="PTHR15510">
    <property type="entry name" value="SPERM-ASSOCIATED ANTIGEN 8"/>
    <property type="match status" value="1"/>
</dbReference>
<dbReference type="InterPro" id="IPR026124">
    <property type="entry name" value="Sperm-assoc_Ag8"/>
</dbReference>
<dbReference type="GO" id="GO:0005737">
    <property type="term" value="C:cytoplasm"/>
    <property type="evidence" value="ECO:0007669"/>
    <property type="project" value="TreeGrafter"/>
</dbReference>
<protein>
    <recommendedName>
        <fullName evidence="4">Sperm-associated antigen 8</fullName>
    </recommendedName>
</protein>
<dbReference type="Proteomes" id="UP001295444">
    <property type="component" value="Chromosome 05"/>
</dbReference>
<organism evidence="2 3">
    <name type="scientific">Pelobates cultripes</name>
    <name type="common">Western spadefoot toad</name>
    <dbReference type="NCBI Taxonomy" id="61616"/>
    <lineage>
        <taxon>Eukaryota</taxon>
        <taxon>Metazoa</taxon>
        <taxon>Chordata</taxon>
        <taxon>Craniata</taxon>
        <taxon>Vertebrata</taxon>
        <taxon>Euteleostomi</taxon>
        <taxon>Amphibia</taxon>
        <taxon>Batrachia</taxon>
        <taxon>Anura</taxon>
        <taxon>Pelobatoidea</taxon>
        <taxon>Pelobatidae</taxon>
        <taxon>Pelobates</taxon>
    </lineage>
</organism>
<sequence>MKPRPLTDSIATEQQRDRESRLRGAPNIGIMADEKAASLSPCLLHNWLEERATASLDSSPPGAKLSDGHVFRHGHRGIISTLLEAHIADSTTNKDSYRAPSTHHMRLMGPREEMLQKYLFQKFSQGVLEAINVPSEDLNIKESTTKRDYKVDGFTSRPPAPNKSHNYRTEQAVTFWAEKLHRIPGVSDIKMRDTPFKKTSVFSTPITQYLDQPLPHSLQNYPNM</sequence>
<name>A0AAD1SCP8_PELCU</name>
<evidence type="ECO:0000256" key="1">
    <source>
        <dbReference type="SAM" id="MobiDB-lite"/>
    </source>
</evidence>
<dbReference type="PANTHER" id="PTHR15510:SF5">
    <property type="entry name" value="SPERM-ASSOCIATED ANTIGEN 8"/>
    <property type="match status" value="1"/>
</dbReference>
<dbReference type="Pfam" id="PF22584">
    <property type="entry name" value="CFAP143"/>
    <property type="match status" value="1"/>
</dbReference>
<dbReference type="AlphaFoldDB" id="A0AAD1SCP8"/>
<evidence type="ECO:0008006" key="4">
    <source>
        <dbReference type="Google" id="ProtNLM"/>
    </source>
</evidence>
<evidence type="ECO:0000313" key="2">
    <source>
        <dbReference type="EMBL" id="CAH2297418.1"/>
    </source>
</evidence>
<proteinExistence type="predicted"/>
<feature type="region of interest" description="Disordered" evidence="1">
    <location>
        <begin position="1"/>
        <end position="26"/>
    </location>
</feature>
<accession>A0AAD1SCP8</accession>
<gene>
    <name evidence="2" type="ORF">PECUL_23A002225</name>
</gene>
<keyword evidence="3" id="KW-1185">Reference proteome</keyword>
<reference evidence="2" key="1">
    <citation type="submission" date="2022-03" db="EMBL/GenBank/DDBJ databases">
        <authorList>
            <person name="Alioto T."/>
            <person name="Alioto T."/>
            <person name="Gomez Garrido J."/>
        </authorList>
    </citation>
    <scope>NUCLEOTIDE SEQUENCE</scope>
</reference>